<evidence type="ECO:0000313" key="5">
    <source>
        <dbReference type="EMBL" id="TFC77142.1"/>
    </source>
</evidence>
<dbReference type="EMBL" id="SOGN01000060">
    <property type="protein sequence ID" value="TFC77142.1"/>
    <property type="molecule type" value="Genomic_DNA"/>
</dbReference>
<protein>
    <recommendedName>
        <fullName evidence="2">Bleomycin resistance protein</fullName>
    </recommendedName>
</protein>
<comment type="caution">
    <text evidence="5">The sequence shown here is derived from an EMBL/GenBank/DDBJ whole genome shotgun (WGS) entry which is preliminary data.</text>
</comment>
<keyword evidence="3" id="KW-0046">Antibiotic resistance</keyword>
<evidence type="ECO:0000256" key="1">
    <source>
        <dbReference type="ARBA" id="ARBA00011051"/>
    </source>
</evidence>
<comment type="similarity">
    <text evidence="1">Belongs to the bleomycin resistance protein family.</text>
</comment>
<dbReference type="CDD" id="cd08349">
    <property type="entry name" value="BLMA_like"/>
    <property type="match status" value="1"/>
</dbReference>
<dbReference type="Proteomes" id="UP000298433">
    <property type="component" value="Unassembled WGS sequence"/>
</dbReference>
<proteinExistence type="inferred from homology"/>
<dbReference type="PROSITE" id="PS51819">
    <property type="entry name" value="VOC"/>
    <property type="match status" value="1"/>
</dbReference>
<accession>A0A4R8XI50</accession>
<evidence type="ECO:0000313" key="6">
    <source>
        <dbReference type="Proteomes" id="UP000298433"/>
    </source>
</evidence>
<evidence type="ECO:0000256" key="3">
    <source>
        <dbReference type="ARBA" id="ARBA00023251"/>
    </source>
</evidence>
<dbReference type="InterPro" id="IPR037523">
    <property type="entry name" value="VOC_core"/>
</dbReference>
<name>A0A4R8XI50_9MICO</name>
<organism evidence="5 6">
    <name type="scientific">Cryobacterium cheniae</name>
    <dbReference type="NCBI Taxonomy" id="1259262"/>
    <lineage>
        <taxon>Bacteria</taxon>
        <taxon>Bacillati</taxon>
        <taxon>Actinomycetota</taxon>
        <taxon>Actinomycetes</taxon>
        <taxon>Micrococcales</taxon>
        <taxon>Microbacteriaceae</taxon>
        <taxon>Cryobacterium</taxon>
    </lineage>
</organism>
<evidence type="ECO:0000259" key="4">
    <source>
        <dbReference type="PROSITE" id="PS51819"/>
    </source>
</evidence>
<sequence length="121" mass="13440">MAFWCGLCGFEIRYDRPEDGFAYIALGGSHVMLEQEVAGENWIAGSLESPYGRGINFQIEVPDIDVVLSSLTAAGITLFREPRTTSYRVGAGDVDVREFITFDPDGYLLRFQSLAKHQTAQ</sequence>
<dbReference type="GO" id="GO:0046677">
    <property type="term" value="P:response to antibiotic"/>
    <property type="evidence" value="ECO:0007669"/>
    <property type="project" value="UniProtKB-KW"/>
</dbReference>
<keyword evidence="6" id="KW-1185">Reference proteome</keyword>
<gene>
    <name evidence="5" type="ORF">E3T23_13665</name>
</gene>
<reference evidence="5 6" key="1">
    <citation type="submission" date="2019-03" db="EMBL/GenBank/DDBJ databases">
        <title>Genomics of glacier-inhabiting Cryobacterium strains.</title>
        <authorList>
            <person name="Liu Q."/>
            <person name="Xin Y.-H."/>
        </authorList>
    </citation>
    <scope>NUCLEOTIDE SEQUENCE [LARGE SCALE GENOMIC DNA]</scope>
    <source>
        <strain evidence="5 6">TMT2-48-2</strain>
    </source>
</reference>
<dbReference type="Gene3D" id="3.10.180.10">
    <property type="entry name" value="2,3-Dihydroxybiphenyl 1,2-Dioxygenase, domain 1"/>
    <property type="match status" value="1"/>
</dbReference>
<feature type="domain" description="VOC" evidence="4">
    <location>
        <begin position="1"/>
        <end position="114"/>
    </location>
</feature>
<dbReference type="OrthoDB" id="284897at2"/>
<dbReference type="InterPro" id="IPR000335">
    <property type="entry name" value="Bleomycin-R"/>
</dbReference>
<dbReference type="AlphaFoldDB" id="A0A4R8XI50"/>
<dbReference type="SUPFAM" id="SSF54593">
    <property type="entry name" value="Glyoxalase/Bleomycin resistance protein/Dihydroxybiphenyl dioxygenase"/>
    <property type="match status" value="1"/>
</dbReference>
<evidence type="ECO:0000256" key="2">
    <source>
        <dbReference type="ARBA" id="ARBA00021572"/>
    </source>
</evidence>
<dbReference type="InterPro" id="IPR029068">
    <property type="entry name" value="Glyas_Bleomycin-R_OHBP_Dase"/>
</dbReference>